<dbReference type="GO" id="GO:0007030">
    <property type="term" value="P:Golgi organization"/>
    <property type="evidence" value="ECO:0007669"/>
    <property type="project" value="InterPro"/>
</dbReference>
<name>A0AAD8G6A8_ACIOX</name>
<evidence type="ECO:0000256" key="1">
    <source>
        <dbReference type="SAM" id="Coils"/>
    </source>
</evidence>
<keyword evidence="1" id="KW-0175">Coiled coil</keyword>
<keyword evidence="4" id="KW-1185">Reference proteome</keyword>
<dbReference type="Proteomes" id="UP001230051">
    <property type="component" value="Unassembled WGS sequence"/>
</dbReference>
<evidence type="ECO:0000313" key="3">
    <source>
        <dbReference type="EMBL" id="KAK1169743.1"/>
    </source>
</evidence>
<proteinExistence type="predicted"/>
<feature type="coiled-coil region" evidence="1">
    <location>
        <begin position="108"/>
        <end position="135"/>
    </location>
</feature>
<comment type="caution">
    <text evidence="3">The sequence shown here is derived from an EMBL/GenBank/DDBJ whole genome shotgun (WGS) entry which is preliminary data.</text>
</comment>
<dbReference type="AlphaFoldDB" id="A0AAD8G6A8"/>
<protein>
    <submittedName>
        <fullName evidence="3">Golgin-45-like</fullName>
    </submittedName>
</protein>
<feature type="non-terminal residue" evidence="3">
    <location>
        <position position="165"/>
    </location>
</feature>
<gene>
    <name evidence="3" type="primary">Blzf1</name>
    <name evidence="3" type="ORF">AOXY_G8612</name>
</gene>
<sequence length="165" mass="18214">PVRGPGDGMETDEPSKSLEVITELPCKSSPIQLGPRTKPAPPQNPGVLHLGRIQKDLSIELEAIRIVVPRAAISHAIPSKGSRLTELAGHQKMEPVHSEAAIDSRREGQELKATLDKLQNSERRLLQDKEGLSNQLRVQTEVRRALVDSIFHTLWVLAGVILNYM</sequence>
<evidence type="ECO:0000256" key="2">
    <source>
        <dbReference type="SAM" id="MobiDB-lite"/>
    </source>
</evidence>
<evidence type="ECO:0000313" key="4">
    <source>
        <dbReference type="Proteomes" id="UP001230051"/>
    </source>
</evidence>
<dbReference type="GO" id="GO:0000139">
    <property type="term" value="C:Golgi membrane"/>
    <property type="evidence" value="ECO:0007669"/>
    <property type="project" value="TreeGrafter"/>
</dbReference>
<dbReference type="GO" id="GO:0043001">
    <property type="term" value="P:Golgi to plasma membrane protein transport"/>
    <property type="evidence" value="ECO:0007669"/>
    <property type="project" value="InterPro"/>
</dbReference>
<accession>A0AAD8G6A8</accession>
<organism evidence="3 4">
    <name type="scientific">Acipenser oxyrinchus oxyrinchus</name>
    <dbReference type="NCBI Taxonomy" id="40147"/>
    <lineage>
        <taxon>Eukaryota</taxon>
        <taxon>Metazoa</taxon>
        <taxon>Chordata</taxon>
        <taxon>Craniata</taxon>
        <taxon>Vertebrata</taxon>
        <taxon>Euteleostomi</taxon>
        <taxon>Actinopterygii</taxon>
        <taxon>Chondrostei</taxon>
        <taxon>Acipenseriformes</taxon>
        <taxon>Acipenseridae</taxon>
        <taxon>Acipenser</taxon>
    </lineage>
</organism>
<feature type="region of interest" description="Disordered" evidence="2">
    <location>
        <begin position="1"/>
        <end position="45"/>
    </location>
</feature>
<dbReference type="PANTHER" id="PTHR13066:SF2">
    <property type="entry name" value="GOLGIN-45"/>
    <property type="match status" value="1"/>
</dbReference>
<dbReference type="EMBL" id="JAGXEW010000007">
    <property type="protein sequence ID" value="KAK1169743.1"/>
    <property type="molecule type" value="Genomic_DNA"/>
</dbReference>
<reference evidence="3" key="1">
    <citation type="submission" date="2022-02" db="EMBL/GenBank/DDBJ databases">
        <title>Atlantic sturgeon de novo genome assembly.</title>
        <authorList>
            <person name="Stock M."/>
            <person name="Klopp C."/>
            <person name="Guiguen Y."/>
            <person name="Cabau C."/>
            <person name="Parinello H."/>
            <person name="Santidrian Yebra-Pimentel E."/>
            <person name="Kuhl H."/>
            <person name="Dirks R.P."/>
            <person name="Guessner J."/>
            <person name="Wuertz S."/>
            <person name="Du K."/>
            <person name="Schartl M."/>
        </authorList>
    </citation>
    <scope>NUCLEOTIDE SEQUENCE</scope>
    <source>
        <strain evidence="3">STURGEONOMICS-FGT-2020</strain>
        <tissue evidence="3">Whole blood</tissue>
    </source>
</reference>
<dbReference type="PANTHER" id="PTHR13066">
    <property type="entry name" value="BASIC LEUCINE ZIPPER NUCLEAR FACTOR 1 BLZF1 PROTEIN"/>
    <property type="match status" value="1"/>
</dbReference>
<dbReference type="InterPro" id="IPR027095">
    <property type="entry name" value="Golgin-45"/>
</dbReference>